<accession>E6QU98</accession>
<feature type="domain" description="Inner membrane protein YgaP-like transmembrane" evidence="2">
    <location>
        <begin position="5"/>
        <end position="64"/>
    </location>
</feature>
<dbReference type="InterPro" id="IPR021309">
    <property type="entry name" value="YgaP-like_TM"/>
</dbReference>
<evidence type="ECO:0000256" key="1">
    <source>
        <dbReference type="SAM" id="Phobius"/>
    </source>
</evidence>
<reference evidence="3" key="1">
    <citation type="submission" date="2009-10" db="EMBL/GenBank/DDBJ databases">
        <title>Diversity of trophic interactions inside an arsenic-rich microbial ecosystem.</title>
        <authorList>
            <person name="Bertin P.N."/>
            <person name="Heinrich-Salmeron A."/>
            <person name="Pelletier E."/>
            <person name="Goulhen-Chollet F."/>
            <person name="Arsene-Ploetze F."/>
            <person name="Gallien S."/>
            <person name="Calteau A."/>
            <person name="Vallenet D."/>
            <person name="Casiot C."/>
            <person name="Chane-Woon-Ming B."/>
            <person name="Giloteaux L."/>
            <person name="Barakat M."/>
            <person name="Bonnefoy V."/>
            <person name="Bruneel O."/>
            <person name="Chandler M."/>
            <person name="Cleiss J."/>
            <person name="Duran R."/>
            <person name="Elbaz-Poulichet F."/>
            <person name="Fonknechten N."/>
            <person name="Lauga B."/>
            <person name="Mornico D."/>
            <person name="Ortet P."/>
            <person name="Schaeffer C."/>
            <person name="Siguier P."/>
            <person name="Alexander Thil Smith A."/>
            <person name="Van Dorsselaer A."/>
            <person name="Weissenbach J."/>
            <person name="Medigue C."/>
            <person name="Le Paslier D."/>
        </authorList>
    </citation>
    <scope>NUCLEOTIDE SEQUENCE</scope>
</reference>
<keyword evidence="1" id="KW-0812">Transmembrane</keyword>
<feature type="transmembrane region" description="Helical" evidence="1">
    <location>
        <begin position="36"/>
        <end position="61"/>
    </location>
</feature>
<comment type="caution">
    <text evidence="3">The sequence shown here is derived from an EMBL/GenBank/DDBJ whole genome shotgun (WGS) entry which is preliminary data.</text>
</comment>
<name>E6QU98_9ZZZZ</name>
<dbReference type="AlphaFoldDB" id="E6QU98"/>
<protein>
    <recommendedName>
        <fullName evidence="2">Inner membrane protein YgaP-like transmembrane domain-containing protein</fullName>
    </recommendedName>
</protein>
<dbReference type="EMBL" id="CABR01000108">
    <property type="protein sequence ID" value="CBI10812.1"/>
    <property type="molecule type" value="Genomic_DNA"/>
</dbReference>
<keyword evidence="1" id="KW-1133">Transmembrane helix</keyword>
<organism evidence="3">
    <name type="scientific">mine drainage metagenome</name>
    <dbReference type="NCBI Taxonomy" id="410659"/>
    <lineage>
        <taxon>unclassified sequences</taxon>
        <taxon>metagenomes</taxon>
        <taxon>ecological metagenomes</taxon>
    </lineage>
</organism>
<keyword evidence="1" id="KW-0472">Membrane</keyword>
<dbReference type="Pfam" id="PF11127">
    <property type="entry name" value="YgaP-like_TM"/>
    <property type="match status" value="1"/>
</dbReference>
<sequence>MLYVKNLPLWERLLRIGAGVALAAYALMSMGGTLGWVIAASGVGIALTGIFGFCPACALAGRRLARQAQQRKNG</sequence>
<feature type="transmembrane region" description="Helical" evidence="1">
    <location>
        <begin position="12"/>
        <end position="30"/>
    </location>
</feature>
<evidence type="ECO:0000259" key="2">
    <source>
        <dbReference type="Pfam" id="PF11127"/>
    </source>
</evidence>
<proteinExistence type="predicted"/>
<gene>
    <name evidence="3" type="ORF">CARN7_1611</name>
</gene>
<evidence type="ECO:0000313" key="3">
    <source>
        <dbReference type="EMBL" id="CBI10812.1"/>
    </source>
</evidence>